<name>G7IIX4_MEDTR</name>
<evidence type="ECO:0000256" key="1">
    <source>
        <dbReference type="SAM" id="Phobius"/>
    </source>
</evidence>
<protein>
    <submittedName>
        <fullName evidence="2">Transmembrane protein, putative</fullName>
    </submittedName>
</protein>
<keyword evidence="4" id="KW-1185">Reference proteome</keyword>
<dbReference type="STRING" id="3880.G7IIX4"/>
<proteinExistence type="predicted"/>
<feature type="transmembrane region" description="Helical" evidence="1">
    <location>
        <begin position="51"/>
        <end position="69"/>
    </location>
</feature>
<dbReference type="PANTHER" id="PTHR10492:SF57">
    <property type="entry name" value="ATP-DEPENDENT DNA HELICASE"/>
    <property type="match status" value="1"/>
</dbReference>
<sequence>MKHAITRLLALEPKFMNWYVMVRVILVWDIESTFIPRRVISTEMVLMDSEMWVILCMLLCSIVVVYVGFKSSLSIGLLLEPCGDWFGPKGGCDKSLADTSFSLTHVRYTKNVDCKSYNEEIEIWEAAIEEAVNPCDVDASSVGSRVVFSAPFTGESPTYINSIIFTELPDQHRFPKFYSVVISFMIHGPCGFARPNSPCMKDRRCSKFYPKKLINRTSFDEVGYPVYRHCNIRVTVNENDIKLDNQSVVPYNPKLIIKYQSHINIEYCNKSNCIKYLFKYITKGVDRVTATLHQRDDECVDEIQ</sequence>
<dbReference type="PaxDb" id="3880-AES65838"/>
<evidence type="ECO:0000313" key="3">
    <source>
        <dbReference type="EnsemblPlants" id="AES65838"/>
    </source>
</evidence>
<reference evidence="3" key="3">
    <citation type="submission" date="2015-04" db="UniProtKB">
        <authorList>
            <consortium name="EnsemblPlants"/>
        </authorList>
    </citation>
    <scope>IDENTIFICATION</scope>
    <source>
        <strain evidence="3">cv. Jemalong A17</strain>
    </source>
</reference>
<organism evidence="2 4">
    <name type="scientific">Medicago truncatula</name>
    <name type="common">Barrel medic</name>
    <name type="synonym">Medicago tribuloides</name>
    <dbReference type="NCBI Taxonomy" id="3880"/>
    <lineage>
        <taxon>Eukaryota</taxon>
        <taxon>Viridiplantae</taxon>
        <taxon>Streptophyta</taxon>
        <taxon>Embryophyta</taxon>
        <taxon>Tracheophyta</taxon>
        <taxon>Spermatophyta</taxon>
        <taxon>Magnoliopsida</taxon>
        <taxon>eudicotyledons</taxon>
        <taxon>Gunneridae</taxon>
        <taxon>Pentapetalae</taxon>
        <taxon>rosids</taxon>
        <taxon>fabids</taxon>
        <taxon>Fabales</taxon>
        <taxon>Fabaceae</taxon>
        <taxon>Papilionoideae</taxon>
        <taxon>50 kb inversion clade</taxon>
        <taxon>NPAAA clade</taxon>
        <taxon>Hologalegina</taxon>
        <taxon>IRL clade</taxon>
        <taxon>Trifolieae</taxon>
        <taxon>Medicago</taxon>
    </lineage>
</organism>
<accession>A0A0C3V398</accession>
<dbReference type="eggNOG" id="KOG0987">
    <property type="taxonomic scope" value="Eukaryota"/>
</dbReference>
<reference evidence="2 4" key="2">
    <citation type="journal article" date="2014" name="BMC Genomics">
        <title>An improved genome release (version Mt4.0) for the model legume Medicago truncatula.</title>
        <authorList>
            <person name="Tang H."/>
            <person name="Krishnakumar V."/>
            <person name="Bidwell S."/>
            <person name="Rosen B."/>
            <person name="Chan A."/>
            <person name="Zhou S."/>
            <person name="Gentzbittel L."/>
            <person name="Childs K.L."/>
            <person name="Yandell M."/>
            <person name="Gundlach H."/>
            <person name="Mayer K.F."/>
            <person name="Schwartz D.C."/>
            <person name="Town C.D."/>
        </authorList>
    </citation>
    <scope>GENOME REANNOTATION</scope>
    <source>
        <strain evidence="3 4">cv. Jemalong A17</strain>
    </source>
</reference>
<accession>G7IIX4</accession>
<evidence type="ECO:0000313" key="4">
    <source>
        <dbReference type="Proteomes" id="UP000002051"/>
    </source>
</evidence>
<gene>
    <name evidence="2" type="ordered locus">MTR_2g049700</name>
</gene>
<dbReference type="EnsemblPlants" id="AES65838">
    <property type="protein sequence ID" value="AES65838"/>
    <property type="gene ID" value="MTR_2g049700"/>
</dbReference>
<dbReference type="EMBL" id="CM001218">
    <property type="protein sequence ID" value="AES65838.2"/>
    <property type="molecule type" value="Genomic_DNA"/>
</dbReference>
<evidence type="ECO:0000313" key="2">
    <source>
        <dbReference type="EMBL" id="AES65838.2"/>
    </source>
</evidence>
<dbReference type="PANTHER" id="PTHR10492">
    <property type="match status" value="1"/>
</dbReference>
<reference evidence="2 4" key="1">
    <citation type="journal article" date="2011" name="Nature">
        <title>The Medicago genome provides insight into the evolution of rhizobial symbioses.</title>
        <authorList>
            <person name="Young N.D."/>
            <person name="Debelle F."/>
            <person name="Oldroyd G.E."/>
            <person name="Geurts R."/>
            <person name="Cannon S.B."/>
            <person name="Udvardi M.K."/>
            <person name="Benedito V.A."/>
            <person name="Mayer K.F."/>
            <person name="Gouzy J."/>
            <person name="Schoof H."/>
            <person name="Van de Peer Y."/>
            <person name="Proost S."/>
            <person name="Cook D.R."/>
            <person name="Meyers B.C."/>
            <person name="Spannagl M."/>
            <person name="Cheung F."/>
            <person name="De Mita S."/>
            <person name="Krishnakumar V."/>
            <person name="Gundlach H."/>
            <person name="Zhou S."/>
            <person name="Mudge J."/>
            <person name="Bharti A.K."/>
            <person name="Murray J.D."/>
            <person name="Naoumkina M.A."/>
            <person name="Rosen B."/>
            <person name="Silverstein K.A."/>
            <person name="Tang H."/>
            <person name="Rombauts S."/>
            <person name="Zhao P.X."/>
            <person name="Zhou P."/>
            <person name="Barbe V."/>
            <person name="Bardou P."/>
            <person name="Bechner M."/>
            <person name="Bellec A."/>
            <person name="Berger A."/>
            <person name="Berges H."/>
            <person name="Bidwell S."/>
            <person name="Bisseling T."/>
            <person name="Choisne N."/>
            <person name="Couloux A."/>
            <person name="Denny R."/>
            <person name="Deshpande S."/>
            <person name="Dai X."/>
            <person name="Doyle J.J."/>
            <person name="Dudez A.M."/>
            <person name="Farmer A.D."/>
            <person name="Fouteau S."/>
            <person name="Franken C."/>
            <person name="Gibelin C."/>
            <person name="Gish J."/>
            <person name="Goldstein S."/>
            <person name="Gonzalez A.J."/>
            <person name="Green P.J."/>
            <person name="Hallab A."/>
            <person name="Hartog M."/>
            <person name="Hua A."/>
            <person name="Humphray S.J."/>
            <person name="Jeong D.H."/>
            <person name="Jing Y."/>
            <person name="Jocker A."/>
            <person name="Kenton S.M."/>
            <person name="Kim D.J."/>
            <person name="Klee K."/>
            <person name="Lai H."/>
            <person name="Lang C."/>
            <person name="Lin S."/>
            <person name="Macmil S.L."/>
            <person name="Magdelenat G."/>
            <person name="Matthews L."/>
            <person name="McCorrison J."/>
            <person name="Monaghan E.L."/>
            <person name="Mun J.H."/>
            <person name="Najar F.Z."/>
            <person name="Nicholson C."/>
            <person name="Noirot C."/>
            <person name="O'Bleness M."/>
            <person name="Paule C.R."/>
            <person name="Poulain J."/>
            <person name="Prion F."/>
            <person name="Qin B."/>
            <person name="Qu C."/>
            <person name="Retzel E.F."/>
            <person name="Riddle C."/>
            <person name="Sallet E."/>
            <person name="Samain S."/>
            <person name="Samson N."/>
            <person name="Sanders I."/>
            <person name="Saurat O."/>
            <person name="Scarpelli C."/>
            <person name="Schiex T."/>
            <person name="Segurens B."/>
            <person name="Severin A.J."/>
            <person name="Sherrier D.J."/>
            <person name="Shi R."/>
            <person name="Sims S."/>
            <person name="Singer S.R."/>
            <person name="Sinharoy S."/>
            <person name="Sterck L."/>
            <person name="Viollet A."/>
            <person name="Wang B.B."/>
            <person name="Wang K."/>
            <person name="Wang M."/>
            <person name="Wang X."/>
            <person name="Warfsmann J."/>
            <person name="Weissenbach J."/>
            <person name="White D.D."/>
            <person name="White J.D."/>
            <person name="Wiley G.B."/>
            <person name="Wincker P."/>
            <person name="Xing Y."/>
            <person name="Yang L."/>
            <person name="Yao Z."/>
            <person name="Ying F."/>
            <person name="Zhai J."/>
            <person name="Zhou L."/>
            <person name="Zuber A."/>
            <person name="Denarie J."/>
            <person name="Dixon R.A."/>
            <person name="May G.D."/>
            <person name="Schwartz D.C."/>
            <person name="Rogers J."/>
            <person name="Quetier F."/>
            <person name="Town C.D."/>
            <person name="Roe B.A."/>
        </authorList>
    </citation>
    <scope>NUCLEOTIDE SEQUENCE [LARGE SCALE GENOMIC DNA]</scope>
    <source>
        <strain evidence="2">A17</strain>
        <strain evidence="3 4">cv. Jemalong A17</strain>
    </source>
</reference>
<dbReference type="Proteomes" id="UP000002051">
    <property type="component" value="Chromosome 2"/>
</dbReference>
<keyword evidence="1" id="KW-1133">Transmembrane helix</keyword>
<keyword evidence="1" id="KW-0472">Membrane</keyword>
<keyword evidence="1 2" id="KW-0812">Transmembrane</keyword>
<dbReference type="AlphaFoldDB" id="G7IIX4"/>
<dbReference type="HOGENOM" id="CLU_916354_0_0_1"/>